<dbReference type="Proteomes" id="UP000199041">
    <property type="component" value="Unassembled WGS sequence"/>
</dbReference>
<name>A0A1H3XPB4_9BACT</name>
<proteinExistence type="predicted"/>
<protein>
    <recommendedName>
        <fullName evidence="3">DUF2490 domain-containing protein</fullName>
    </recommendedName>
</protein>
<accession>A0A1H3XPB4</accession>
<dbReference type="Pfam" id="PF10677">
    <property type="entry name" value="DUF2490"/>
    <property type="match status" value="1"/>
</dbReference>
<keyword evidence="2" id="KW-1185">Reference proteome</keyword>
<evidence type="ECO:0008006" key="3">
    <source>
        <dbReference type="Google" id="ProtNLM"/>
    </source>
</evidence>
<dbReference type="EMBL" id="FNQY01000006">
    <property type="protein sequence ID" value="SEA01213.1"/>
    <property type="molecule type" value="Genomic_DNA"/>
</dbReference>
<gene>
    <name evidence="1" type="ORF">SAMN05192529_10633</name>
</gene>
<dbReference type="OrthoDB" id="1118734at2"/>
<evidence type="ECO:0000313" key="2">
    <source>
        <dbReference type="Proteomes" id="UP000199041"/>
    </source>
</evidence>
<evidence type="ECO:0000313" key="1">
    <source>
        <dbReference type="EMBL" id="SEA01213.1"/>
    </source>
</evidence>
<sequence>MQNFKYNTPRGGLASCIQIDNGTNGCFESIHYQYTLANHSMNRYKYRPLIWAALGMAGFTSPAIGQKQVTKQSQYWIRYYGKYKLSDDWGVNLEVEDRRYFKNNRQSNWFLPRVAVERKLGSGWAVGAGFTYYLASSPQDPEQETVVTAPELRPHQYFTSTQKLGKLGVQHRFQMEERWIHNSTSTELTSGYHFQGRARYRFQLSYPLVETKSTVGSLKAVAFDEILLNLGHNIVNNTFDQNRIYAGLNYGISKSFQAELGYMNWFQQRSSGNQYYNRDILRFTLYHTLKLY</sequence>
<organism evidence="1 2">
    <name type="scientific">Arachidicoccus rhizosphaerae</name>
    <dbReference type="NCBI Taxonomy" id="551991"/>
    <lineage>
        <taxon>Bacteria</taxon>
        <taxon>Pseudomonadati</taxon>
        <taxon>Bacteroidota</taxon>
        <taxon>Chitinophagia</taxon>
        <taxon>Chitinophagales</taxon>
        <taxon>Chitinophagaceae</taxon>
        <taxon>Arachidicoccus</taxon>
    </lineage>
</organism>
<dbReference type="STRING" id="551991.SAMN05192529_10633"/>
<dbReference type="AlphaFoldDB" id="A0A1H3XPB4"/>
<reference evidence="1 2" key="1">
    <citation type="submission" date="2016-10" db="EMBL/GenBank/DDBJ databases">
        <authorList>
            <person name="de Groot N.N."/>
        </authorList>
    </citation>
    <scope>NUCLEOTIDE SEQUENCE [LARGE SCALE GENOMIC DNA]</scope>
    <source>
        <strain evidence="1 2">Vu-144</strain>
    </source>
</reference>
<dbReference type="InterPro" id="IPR019619">
    <property type="entry name" value="DUF2490"/>
</dbReference>